<proteinExistence type="predicted"/>
<dbReference type="GeneID" id="14916031"/>
<keyword evidence="2" id="KW-1185">Reference proteome</keyword>
<dbReference type="EMBL" id="KB008032">
    <property type="protein sequence ID" value="ELR15381.1"/>
    <property type="molecule type" value="Genomic_DNA"/>
</dbReference>
<reference evidence="1 2" key="1">
    <citation type="journal article" date="2013" name="Genome Biol.">
        <title>Genome of Acanthamoeba castellanii highlights extensive lateral gene transfer and early evolution of tyrosine kinase signaling.</title>
        <authorList>
            <person name="Clarke M."/>
            <person name="Lohan A.J."/>
            <person name="Liu B."/>
            <person name="Lagkouvardos I."/>
            <person name="Roy S."/>
            <person name="Zafar N."/>
            <person name="Bertelli C."/>
            <person name="Schilde C."/>
            <person name="Kianianmomeni A."/>
            <person name="Burglin T.R."/>
            <person name="Frech C."/>
            <person name="Turcotte B."/>
            <person name="Kopec K.O."/>
            <person name="Synnott J.M."/>
            <person name="Choo C."/>
            <person name="Paponov I."/>
            <person name="Finkler A."/>
            <person name="Soon Heng Tan C."/>
            <person name="Hutchins A.P."/>
            <person name="Weinmeier T."/>
            <person name="Rattei T."/>
            <person name="Chu J.S."/>
            <person name="Gimenez G."/>
            <person name="Irimia M."/>
            <person name="Rigden D.J."/>
            <person name="Fitzpatrick D.A."/>
            <person name="Lorenzo-Morales J."/>
            <person name="Bateman A."/>
            <person name="Chiu C.H."/>
            <person name="Tang P."/>
            <person name="Hegemann P."/>
            <person name="Fromm H."/>
            <person name="Raoult D."/>
            <person name="Greub G."/>
            <person name="Miranda-Saavedra D."/>
            <person name="Chen N."/>
            <person name="Nash P."/>
            <person name="Ginger M.L."/>
            <person name="Horn M."/>
            <person name="Schaap P."/>
            <person name="Caler L."/>
            <person name="Loftus B."/>
        </authorList>
    </citation>
    <scope>NUCLEOTIDE SEQUENCE [LARGE SCALE GENOMIC DNA]</scope>
    <source>
        <strain evidence="1 2">Neff</strain>
    </source>
</reference>
<dbReference type="Proteomes" id="UP000011083">
    <property type="component" value="Unassembled WGS sequence"/>
</dbReference>
<sequence>MWLTVDHNAHTAHGVPLAILRPIIGATEGVTKILIGCRRGSTRLEDEIATKFKKKPKRQALYSGRLC</sequence>
<dbReference type="AlphaFoldDB" id="L8GTC6"/>
<dbReference type="KEGG" id="acan:ACA1_275550"/>
<dbReference type="VEuPathDB" id="AmoebaDB:ACA1_275550"/>
<name>L8GTC6_ACACF</name>
<organism evidence="1 2">
    <name type="scientific">Acanthamoeba castellanii (strain ATCC 30010 / Neff)</name>
    <dbReference type="NCBI Taxonomy" id="1257118"/>
    <lineage>
        <taxon>Eukaryota</taxon>
        <taxon>Amoebozoa</taxon>
        <taxon>Discosea</taxon>
        <taxon>Longamoebia</taxon>
        <taxon>Centramoebida</taxon>
        <taxon>Acanthamoebidae</taxon>
        <taxon>Acanthamoeba</taxon>
    </lineage>
</organism>
<protein>
    <submittedName>
        <fullName evidence="1">Uncharacterized protein</fullName>
    </submittedName>
</protein>
<evidence type="ECO:0000313" key="2">
    <source>
        <dbReference type="Proteomes" id="UP000011083"/>
    </source>
</evidence>
<evidence type="ECO:0000313" key="1">
    <source>
        <dbReference type="EMBL" id="ELR15381.1"/>
    </source>
</evidence>
<dbReference type="OrthoDB" id="18982at2759"/>
<dbReference type="RefSeq" id="XP_004337394.1">
    <property type="nucleotide sequence ID" value="XM_004337346.1"/>
</dbReference>
<gene>
    <name evidence="1" type="ORF">ACA1_275550</name>
</gene>
<accession>L8GTC6</accession>